<gene>
    <name evidence="2" type="ORF">L2716_16585</name>
</gene>
<dbReference type="SMART" id="SM00331">
    <property type="entry name" value="PP2C_SIG"/>
    <property type="match status" value="1"/>
</dbReference>
<comment type="caution">
    <text evidence="2">The sequence shown here is derived from an EMBL/GenBank/DDBJ whole genome shotgun (WGS) entry which is preliminary data.</text>
</comment>
<proteinExistence type="predicted"/>
<dbReference type="Proteomes" id="UP001649381">
    <property type="component" value="Unassembled WGS sequence"/>
</dbReference>
<dbReference type="PROSITE" id="PS51746">
    <property type="entry name" value="PPM_2"/>
    <property type="match status" value="1"/>
</dbReference>
<dbReference type="EMBL" id="JAKIJS010000003">
    <property type="protein sequence ID" value="MCF6139344.1"/>
    <property type="molecule type" value="Genomic_DNA"/>
</dbReference>
<sequence length="201" mass="22088">MIEEHSVDQRIDLSTFQRSKIEGQCNGDSFFTKETDDYFVCLVADGLGSGQLAHDASTKAVKVVEEHHDDDVEMLVQRCNQALSNTRGAVLTLFKVHFKSNVLEYCGVGNIRLIIGLPSGKLIHAIPKTGFLSGKPTKLQVRQVDYPEGSMFVAYSDGVELSSPDKRNVMRARSPKIAASLLKQKALATKDDMTCVIGKLT</sequence>
<evidence type="ECO:0000259" key="1">
    <source>
        <dbReference type="PROSITE" id="PS51746"/>
    </source>
</evidence>
<dbReference type="PANTHER" id="PTHR35801">
    <property type="entry name" value="PHOSPHOSERINE PHOSPHATASE RSBX"/>
    <property type="match status" value="1"/>
</dbReference>
<evidence type="ECO:0000313" key="2">
    <source>
        <dbReference type="EMBL" id="MCF6139344.1"/>
    </source>
</evidence>
<dbReference type="SUPFAM" id="SSF81606">
    <property type="entry name" value="PP2C-like"/>
    <property type="match status" value="1"/>
</dbReference>
<name>A0ABS9H381_9BACL</name>
<dbReference type="PANTHER" id="PTHR35801:SF1">
    <property type="entry name" value="PHOSPHOSERINE PHOSPHATASE RSBX"/>
    <property type="match status" value="1"/>
</dbReference>
<reference evidence="2 3" key="1">
    <citation type="submission" date="2022-01" db="EMBL/GenBank/DDBJ databases">
        <title>Alkalihalobacillus sp. EGI L200015, a novel bacterium isolated from a salt lake sediment.</title>
        <authorList>
            <person name="Gao L."/>
            <person name="Fang B.-Z."/>
            <person name="Li W.-J."/>
        </authorList>
    </citation>
    <scope>NUCLEOTIDE SEQUENCE [LARGE SCALE GENOMIC DNA]</scope>
    <source>
        <strain evidence="2 3">KCTC 12718</strain>
    </source>
</reference>
<dbReference type="InterPro" id="IPR039248">
    <property type="entry name" value="Ptase_RsbX"/>
</dbReference>
<protein>
    <submittedName>
        <fullName evidence="2">Protein phosphatase 2C domain-containing protein</fullName>
    </submittedName>
</protein>
<dbReference type="InterPro" id="IPR036457">
    <property type="entry name" value="PPM-type-like_dom_sf"/>
</dbReference>
<organism evidence="2 3">
    <name type="scientific">Pseudalkalibacillus berkeleyi</name>
    <dbReference type="NCBI Taxonomy" id="1069813"/>
    <lineage>
        <taxon>Bacteria</taxon>
        <taxon>Bacillati</taxon>
        <taxon>Bacillota</taxon>
        <taxon>Bacilli</taxon>
        <taxon>Bacillales</taxon>
        <taxon>Fictibacillaceae</taxon>
        <taxon>Pseudalkalibacillus</taxon>
    </lineage>
</organism>
<dbReference type="InterPro" id="IPR001932">
    <property type="entry name" value="PPM-type_phosphatase-like_dom"/>
</dbReference>
<dbReference type="Pfam" id="PF07228">
    <property type="entry name" value="SpoIIE"/>
    <property type="match status" value="1"/>
</dbReference>
<feature type="domain" description="PPM-type phosphatase" evidence="1">
    <location>
        <begin position="10"/>
        <end position="200"/>
    </location>
</feature>
<dbReference type="Gene3D" id="3.60.40.10">
    <property type="entry name" value="PPM-type phosphatase domain"/>
    <property type="match status" value="1"/>
</dbReference>
<keyword evidence="3" id="KW-1185">Reference proteome</keyword>
<evidence type="ECO:0000313" key="3">
    <source>
        <dbReference type="Proteomes" id="UP001649381"/>
    </source>
</evidence>
<accession>A0ABS9H381</accession>
<dbReference type="RefSeq" id="WP_236338114.1">
    <property type="nucleotide sequence ID" value="NZ_JAKIJS010000003.1"/>
</dbReference>